<evidence type="ECO:0000313" key="1">
    <source>
        <dbReference type="EMBL" id="CAH2238736.1"/>
    </source>
</evidence>
<keyword evidence="2" id="KW-1185">Reference proteome</keyword>
<name>A0A8S4RPC5_9NEOP</name>
<dbReference type="OrthoDB" id="407509at2759"/>
<dbReference type="Proteomes" id="UP000838756">
    <property type="component" value="Unassembled WGS sequence"/>
</dbReference>
<evidence type="ECO:0000313" key="2">
    <source>
        <dbReference type="Proteomes" id="UP000838756"/>
    </source>
</evidence>
<organism evidence="1 2">
    <name type="scientific">Pararge aegeria aegeria</name>
    <dbReference type="NCBI Taxonomy" id="348720"/>
    <lineage>
        <taxon>Eukaryota</taxon>
        <taxon>Metazoa</taxon>
        <taxon>Ecdysozoa</taxon>
        <taxon>Arthropoda</taxon>
        <taxon>Hexapoda</taxon>
        <taxon>Insecta</taxon>
        <taxon>Pterygota</taxon>
        <taxon>Neoptera</taxon>
        <taxon>Endopterygota</taxon>
        <taxon>Lepidoptera</taxon>
        <taxon>Glossata</taxon>
        <taxon>Ditrysia</taxon>
        <taxon>Papilionoidea</taxon>
        <taxon>Nymphalidae</taxon>
        <taxon>Satyrinae</taxon>
        <taxon>Satyrini</taxon>
        <taxon>Parargina</taxon>
        <taxon>Pararge</taxon>
    </lineage>
</organism>
<dbReference type="AlphaFoldDB" id="A0A8S4RPC5"/>
<protein>
    <submittedName>
        <fullName evidence="1">Jg27661 protein</fullName>
    </submittedName>
</protein>
<gene>
    <name evidence="1" type="primary">jg27661</name>
    <name evidence="1" type="ORF">PAEG_LOCUS15783</name>
</gene>
<reference evidence="1" key="1">
    <citation type="submission" date="2022-03" db="EMBL/GenBank/DDBJ databases">
        <authorList>
            <person name="Lindestad O."/>
        </authorList>
    </citation>
    <scope>NUCLEOTIDE SEQUENCE</scope>
</reference>
<proteinExistence type="predicted"/>
<accession>A0A8S4RPC5</accession>
<dbReference type="EMBL" id="CAKXAJ010025388">
    <property type="protein sequence ID" value="CAH2238736.1"/>
    <property type="molecule type" value="Genomic_DNA"/>
</dbReference>
<sequence length="131" mass="14762">MGSQTSDTFGSQKIKIQVSYTPNCAMFGETLRDQIRNEEIRRKTRLIDIAKLVANLKWKWKWAEHIARRTDGRWGSKVLECRPAHVNAALIGPQQGGQTTLNASLETSGPGLWILELPTKDCPAVEFNQLK</sequence>
<comment type="caution">
    <text evidence="1">The sequence shown here is derived from an EMBL/GenBank/DDBJ whole genome shotgun (WGS) entry which is preliminary data.</text>
</comment>